<feature type="signal peptide" evidence="2">
    <location>
        <begin position="1"/>
        <end position="22"/>
    </location>
</feature>
<reference evidence="4 5" key="1">
    <citation type="submission" date="2019-03" db="EMBL/GenBank/DDBJ databases">
        <title>The genome sequence of a newly discovered highly antifungal drug resistant Aspergillus species, Aspergillus tanneri NIH 1004.</title>
        <authorList>
            <person name="Mounaud S."/>
            <person name="Singh I."/>
            <person name="Joardar V."/>
            <person name="Pakala S."/>
            <person name="Pakala S."/>
            <person name="Venepally P."/>
            <person name="Hoover J."/>
            <person name="Nierman W."/>
            <person name="Chung J."/>
            <person name="Losada L."/>
        </authorList>
    </citation>
    <scope>NUCLEOTIDE SEQUENCE [LARGE SCALE GENOMIC DNA]</scope>
    <source>
        <strain evidence="4 5">NIH1004</strain>
    </source>
</reference>
<dbReference type="VEuPathDB" id="FungiDB:EYZ11_003839"/>
<evidence type="ECO:0000256" key="1">
    <source>
        <dbReference type="SAM" id="MobiDB-lite"/>
    </source>
</evidence>
<dbReference type="RefSeq" id="XP_033429605.1">
    <property type="nucleotide sequence ID" value="XM_033567610.1"/>
</dbReference>
<evidence type="ECO:0000313" key="4">
    <source>
        <dbReference type="EMBL" id="THC96684.1"/>
    </source>
</evidence>
<evidence type="ECO:0000256" key="2">
    <source>
        <dbReference type="SAM" id="SignalP"/>
    </source>
</evidence>
<proteinExistence type="predicted"/>
<dbReference type="EMBL" id="SOSA01000103">
    <property type="protein sequence ID" value="THC96684.1"/>
    <property type="molecule type" value="Genomic_DNA"/>
</dbReference>
<dbReference type="GeneID" id="54325628"/>
<dbReference type="EMBL" id="QUQM01000001">
    <property type="protein sequence ID" value="KAA8650244.1"/>
    <property type="molecule type" value="Genomic_DNA"/>
</dbReference>
<evidence type="ECO:0000313" key="5">
    <source>
        <dbReference type="Proteomes" id="UP000308092"/>
    </source>
</evidence>
<dbReference type="Proteomes" id="UP000308092">
    <property type="component" value="Unassembled WGS sequence"/>
</dbReference>
<accession>A0A4V3UPW4</accession>
<evidence type="ECO:0008006" key="7">
    <source>
        <dbReference type="Google" id="ProtNLM"/>
    </source>
</evidence>
<feature type="chain" id="PRO_5036125440" description="Secreted protein" evidence="2">
    <location>
        <begin position="23"/>
        <end position="241"/>
    </location>
</feature>
<reference evidence="3 6" key="2">
    <citation type="submission" date="2019-08" db="EMBL/GenBank/DDBJ databases">
        <title>The genome sequence of a newly discovered highly antifungal drug resistant Aspergillus species, Aspergillus tanneri NIH 1004.</title>
        <authorList>
            <person name="Mounaud S."/>
            <person name="Singh I."/>
            <person name="Joardar V."/>
            <person name="Pakala S."/>
            <person name="Pakala S."/>
            <person name="Venepally P."/>
            <person name="Chung J.K."/>
            <person name="Losada L."/>
            <person name="Nierman W.C."/>
        </authorList>
    </citation>
    <scope>NUCLEOTIDE SEQUENCE [LARGE SCALE GENOMIC DNA]</scope>
    <source>
        <strain evidence="3 6">NIH1004</strain>
    </source>
</reference>
<evidence type="ECO:0000313" key="3">
    <source>
        <dbReference type="EMBL" id="KAA8650244.1"/>
    </source>
</evidence>
<sequence>MLFRASVLCMAASIVSVPLAAALPTTTTTTDRVHSGPTLISRDDTQCNANTAFYVCKLNNFRGCCSVDPCDLKDGCPDDNDNDNDNNDSSRPTTCTEKGKKTKLFQPQMQTLILPNTDHPISTPDFNLSKSDTGEWQQIISWSLPSEAKDCSIGWSIPEKRNFSAGHSALVGVYDVDDNDEKKSLGHADFSFWPETKGPRTSLVASIQCKKVLTLRLALVHKDRVFLEQNGETGWWVEYSC</sequence>
<dbReference type="OrthoDB" id="5431298at2759"/>
<name>A0A4V3UPW4_9EURO</name>
<keyword evidence="2" id="KW-0732">Signal</keyword>
<keyword evidence="5" id="KW-1185">Reference proteome</keyword>
<evidence type="ECO:0000313" key="6">
    <source>
        <dbReference type="Proteomes" id="UP000324241"/>
    </source>
</evidence>
<organism evidence="4 5">
    <name type="scientific">Aspergillus tanneri</name>
    <dbReference type="NCBI Taxonomy" id="1220188"/>
    <lineage>
        <taxon>Eukaryota</taxon>
        <taxon>Fungi</taxon>
        <taxon>Dikarya</taxon>
        <taxon>Ascomycota</taxon>
        <taxon>Pezizomycotina</taxon>
        <taxon>Eurotiomycetes</taxon>
        <taxon>Eurotiomycetidae</taxon>
        <taxon>Eurotiales</taxon>
        <taxon>Aspergillaceae</taxon>
        <taxon>Aspergillus</taxon>
        <taxon>Aspergillus subgen. Circumdati</taxon>
    </lineage>
</organism>
<dbReference type="AlphaFoldDB" id="A0A4V3UPW4"/>
<dbReference type="Proteomes" id="UP000324241">
    <property type="component" value="Unassembled WGS sequence"/>
</dbReference>
<gene>
    <name evidence="3" type="ORF">ATNIH1004_002926</name>
    <name evidence="4" type="ORF">EYZ11_003839</name>
</gene>
<feature type="region of interest" description="Disordered" evidence="1">
    <location>
        <begin position="80"/>
        <end position="101"/>
    </location>
</feature>
<protein>
    <recommendedName>
        <fullName evidence="7">Secreted protein</fullName>
    </recommendedName>
</protein>
<comment type="caution">
    <text evidence="4">The sequence shown here is derived from an EMBL/GenBank/DDBJ whole genome shotgun (WGS) entry which is preliminary data.</text>
</comment>